<protein>
    <submittedName>
        <fullName evidence="2">Uncharacterized protein</fullName>
    </submittedName>
</protein>
<keyword evidence="3" id="KW-1185">Reference proteome</keyword>
<feature type="region of interest" description="Disordered" evidence="1">
    <location>
        <begin position="1"/>
        <end position="55"/>
    </location>
</feature>
<reference evidence="2" key="1">
    <citation type="journal article" date="2019" name="bioRxiv">
        <title>The Genome of the Zebra Mussel, Dreissena polymorpha: A Resource for Invasive Species Research.</title>
        <authorList>
            <person name="McCartney M.A."/>
            <person name="Auch B."/>
            <person name="Kono T."/>
            <person name="Mallez S."/>
            <person name="Zhang Y."/>
            <person name="Obille A."/>
            <person name="Becker A."/>
            <person name="Abrahante J.E."/>
            <person name="Garbe J."/>
            <person name="Badalamenti J.P."/>
            <person name="Herman A."/>
            <person name="Mangelson H."/>
            <person name="Liachko I."/>
            <person name="Sullivan S."/>
            <person name="Sone E.D."/>
            <person name="Koren S."/>
            <person name="Silverstein K.A.T."/>
            <person name="Beckman K.B."/>
            <person name="Gohl D.M."/>
        </authorList>
    </citation>
    <scope>NUCLEOTIDE SEQUENCE</scope>
    <source>
        <strain evidence="2">Duluth1</strain>
        <tissue evidence="2">Whole animal</tissue>
    </source>
</reference>
<accession>A0A9D4SC95</accession>
<proteinExistence type="predicted"/>
<dbReference type="AlphaFoldDB" id="A0A9D4SC95"/>
<organism evidence="2 3">
    <name type="scientific">Dreissena polymorpha</name>
    <name type="common">Zebra mussel</name>
    <name type="synonym">Mytilus polymorpha</name>
    <dbReference type="NCBI Taxonomy" id="45954"/>
    <lineage>
        <taxon>Eukaryota</taxon>
        <taxon>Metazoa</taxon>
        <taxon>Spiralia</taxon>
        <taxon>Lophotrochozoa</taxon>
        <taxon>Mollusca</taxon>
        <taxon>Bivalvia</taxon>
        <taxon>Autobranchia</taxon>
        <taxon>Heteroconchia</taxon>
        <taxon>Euheterodonta</taxon>
        <taxon>Imparidentia</taxon>
        <taxon>Neoheterodontei</taxon>
        <taxon>Myida</taxon>
        <taxon>Dreissenoidea</taxon>
        <taxon>Dreissenidae</taxon>
        <taxon>Dreissena</taxon>
    </lineage>
</organism>
<name>A0A9D4SC95_DREPO</name>
<sequence>MPPRKCRTKAARVAKDAQVVDQPESPCLPPHDQEEPTDPVDQPLTNEEEETKGGACATNGEHLVFVGLGKSAAYFRNHMINCCLTAPKRIGE</sequence>
<dbReference type="EMBL" id="JAIWYP010000001">
    <property type="protein sequence ID" value="KAH3897902.1"/>
    <property type="molecule type" value="Genomic_DNA"/>
</dbReference>
<gene>
    <name evidence="2" type="ORF">DPMN_022098</name>
</gene>
<reference evidence="2" key="2">
    <citation type="submission" date="2020-11" db="EMBL/GenBank/DDBJ databases">
        <authorList>
            <person name="McCartney M.A."/>
            <person name="Auch B."/>
            <person name="Kono T."/>
            <person name="Mallez S."/>
            <person name="Becker A."/>
            <person name="Gohl D.M."/>
            <person name="Silverstein K.A.T."/>
            <person name="Koren S."/>
            <person name="Bechman K.B."/>
            <person name="Herman A."/>
            <person name="Abrahante J.E."/>
            <person name="Garbe J."/>
        </authorList>
    </citation>
    <scope>NUCLEOTIDE SEQUENCE</scope>
    <source>
        <strain evidence="2">Duluth1</strain>
        <tissue evidence="2">Whole animal</tissue>
    </source>
</reference>
<evidence type="ECO:0000256" key="1">
    <source>
        <dbReference type="SAM" id="MobiDB-lite"/>
    </source>
</evidence>
<evidence type="ECO:0000313" key="2">
    <source>
        <dbReference type="EMBL" id="KAH3897902.1"/>
    </source>
</evidence>
<dbReference type="Proteomes" id="UP000828390">
    <property type="component" value="Unassembled WGS sequence"/>
</dbReference>
<feature type="compositionally biased region" description="Basic residues" evidence="1">
    <location>
        <begin position="1"/>
        <end position="12"/>
    </location>
</feature>
<comment type="caution">
    <text evidence="2">The sequence shown here is derived from an EMBL/GenBank/DDBJ whole genome shotgun (WGS) entry which is preliminary data.</text>
</comment>
<evidence type="ECO:0000313" key="3">
    <source>
        <dbReference type="Proteomes" id="UP000828390"/>
    </source>
</evidence>